<feature type="compositionally biased region" description="Low complexity" evidence="1">
    <location>
        <begin position="185"/>
        <end position="195"/>
    </location>
</feature>
<dbReference type="OMA" id="RERPIWN"/>
<reference evidence="4" key="1">
    <citation type="journal article" date="2012" name="PLoS Genet.">
        <title>The genomes of the fungal plant pathogens Cladosporium fulvum and Dothistroma septosporum reveal adaptation to different hosts and lifestyles but also signatures of common ancestry.</title>
        <authorList>
            <person name="de Wit P.J.G.M."/>
            <person name="van der Burgt A."/>
            <person name="Oekmen B."/>
            <person name="Stergiopoulos I."/>
            <person name="Abd-Elsalam K.A."/>
            <person name="Aerts A.L."/>
            <person name="Bahkali A.H."/>
            <person name="Beenen H.G."/>
            <person name="Chettri P."/>
            <person name="Cox M.P."/>
            <person name="Datema E."/>
            <person name="de Vries R.P."/>
            <person name="Dhillon B."/>
            <person name="Ganley A.R."/>
            <person name="Griffiths S.A."/>
            <person name="Guo Y."/>
            <person name="Hamelin R.C."/>
            <person name="Henrissat B."/>
            <person name="Kabir M.S."/>
            <person name="Jashni M.K."/>
            <person name="Kema G."/>
            <person name="Klaubauf S."/>
            <person name="Lapidus A."/>
            <person name="Levasseur A."/>
            <person name="Lindquist E."/>
            <person name="Mehrabi R."/>
            <person name="Ohm R.A."/>
            <person name="Owen T.J."/>
            <person name="Salamov A."/>
            <person name="Schwelm A."/>
            <person name="Schijlen E."/>
            <person name="Sun H."/>
            <person name="van den Burg H.A."/>
            <person name="van Ham R.C.H.J."/>
            <person name="Zhang S."/>
            <person name="Goodwin S.B."/>
            <person name="Grigoriev I.V."/>
            <person name="Collemare J."/>
            <person name="Bradshaw R.E."/>
        </authorList>
    </citation>
    <scope>NUCLEOTIDE SEQUENCE [LARGE SCALE GENOMIC DNA]</scope>
    <source>
        <strain evidence="4">NZE10 / CBS 128990</strain>
    </source>
</reference>
<proteinExistence type="predicted"/>
<evidence type="ECO:0000313" key="3">
    <source>
        <dbReference type="EMBL" id="EME48105.1"/>
    </source>
</evidence>
<keyword evidence="2" id="KW-1133">Transmembrane helix</keyword>
<dbReference type="OrthoDB" id="10613778at2759"/>
<dbReference type="Proteomes" id="UP000016933">
    <property type="component" value="Unassembled WGS sequence"/>
</dbReference>
<protein>
    <submittedName>
        <fullName evidence="3">Uncharacterized protein</fullName>
    </submittedName>
</protein>
<dbReference type="EMBL" id="KB446536">
    <property type="protein sequence ID" value="EME48105.1"/>
    <property type="molecule type" value="Genomic_DNA"/>
</dbReference>
<keyword evidence="2" id="KW-0472">Membrane</keyword>
<sequence>MCRERPIWNARSSLQRPRRYSELRRCSWTTTREHRSTSHLATATNIPIPNYCRDLPAMKMLPEPRSITTESKRLAERVVVSVSKVVSTIAICKPVVVSDGAKCPVQCTPVPMSVPVDSVRDTLSWNGWSSCHPRTIPAATATQVKVGPSITVTLPSSAAVSTTTFPPTIASEMPVIQGPGPVIPTQSSTTTSESSMPDTGNLAQSTSSTDPPNSTTTTLTSSTTSSIMSNAATQHNKSFSQTGAGIATITVLALLVLAIILAIVFWRRMRRGHGRVITPLPKDDGQSIELEHRIPPDLHTLPATLPEAYIQAMQEDSERRRRLEEHQREMGYRLVRMKAENRESSRASKIFGRQADVRAIKD</sequence>
<dbReference type="HOGENOM" id="CLU_765092_0_0_1"/>
<keyword evidence="2" id="KW-0812">Transmembrane</keyword>
<evidence type="ECO:0000256" key="2">
    <source>
        <dbReference type="SAM" id="Phobius"/>
    </source>
</evidence>
<name>N1Q0F3_DOTSN</name>
<gene>
    <name evidence="3" type="ORF">DOTSEDRAFT_32423</name>
</gene>
<accession>N1Q0F3</accession>
<feature type="compositionally biased region" description="Low complexity" evidence="1">
    <location>
        <begin position="205"/>
        <end position="223"/>
    </location>
</feature>
<organism evidence="3 4">
    <name type="scientific">Dothistroma septosporum (strain NZE10 / CBS 128990)</name>
    <name type="common">Red band needle blight fungus</name>
    <name type="synonym">Mycosphaerella pini</name>
    <dbReference type="NCBI Taxonomy" id="675120"/>
    <lineage>
        <taxon>Eukaryota</taxon>
        <taxon>Fungi</taxon>
        <taxon>Dikarya</taxon>
        <taxon>Ascomycota</taxon>
        <taxon>Pezizomycotina</taxon>
        <taxon>Dothideomycetes</taxon>
        <taxon>Dothideomycetidae</taxon>
        <taxon>Mycosphaerellales</taxon>
        <taxon>Mycosphaerellaceae</taxon>
        <taxon>Dothistroma</taxon>
    </lineage>
</organism>
<dbReference type="AlphaFoldDB" id="N1Q0F3"/>
<reference evidence="3 4" key="2">
    <citation type="journal article" date="2012" name="PLoS Pathog.">
        <title>Diverse lifestyles and strategies of plant pathogenesis encoded in the genomes of eighteen Dothideomycetes fungi.</title>
        <authorList>
            <person name="Ohm R.A."/>
            <person name="Feau N."/>
            <person name="Henrissat B."/>
            <person name="Schoch C.L."/>
            <person name="Horwitz B.A."/>
            <person name="Barry K.W."/>
            <person name="Condon B.J."/>
            <person name="Copeland A.C."/>
            <person name="Dhillon B."/>
            <person name="Glaser F."/>
            <person name="Hesse C.N."/>
            <person name="Kosti I."/>
            <person name="LaButti K."/>
            <person name="Lindquist E.A."/>
            <person name="Lucas S."/>
            <person name="Salamov A.A."/>
            <person name="Bradshaw R.E."/>
            <person name="Ciuffetti L."/>
            <person name="Hamelin R.C."/>
            <person name="Kema G.H.J."/>
            <person name="Lawrence C."/>
            <person name="Scott J.A."/>
            <person name="Spatafora J.W."/>
            <person name="Turgeon B.G."/>
            <person name="de Wit P.J.G.M."/>
            <person name="Zhong S."/>
            <person name="Goodwin S.B."/>
            <person name="Grigoriev I.V."/>
        </authorList>
    </citation>
    <scope>NUCLEOTIDE SEQUENCE [LARGE SCALE GENOMIC DNA]</scope>
    <source>
        <strain evidence="4">NZE10 / CBS 128990</strain>
    </source>
</reference>
<evidence type="ECO:0000313" key="4">
    <source>
        <dbReference type="Proteomes" id="UP000016933"/>
    </source>
</evidence>
<keyword evidence="4" id="KW-1185">Reference proteome</keyword>
<evidence type="ECO:0000256" key="1">
    <source>
        <dbReference type="SAM" id="MobiDB-lite"/>
    </source>
</evidence>
<feature type="transmembrane region" description="Helical" evidence="2">
    <location>
        <begin position="244"/>
        <end position="266"/>
    </location>
</feature>
<feature type="region of interest" description="Disordered" evidence="1">
    <location>
        <begin position="171"/>
        <end position="223"/>
    </location>
</feature>